<gene>
    <name evidence="1" type="ORF">DKX38_002157</name>
</gene>
<organism evidence="1 2">
    <name type="scientific">Salix brachista</name>
    <dbReference type="NCBI Taxonomy" id="2182728"/>
    <lineage>
        <taxon>Eukaryota</taxon>
        <taxon>Viridiplantae</taxon>
        <taxon>Streptophyta</taxon>
        <taxon>Embryophyta</taxon>
        <taxon>Tracheophyta</taxon>
        <taxon>Spermatophyta</taxon>
        <taxon>Magnoliopsida</taxon>
        <taxon>eudicotyledons</taxon>
        <taxon>Gunneridae</taxon>
        <taxon>Pentapetalae</taxon>
        <taxon>rosids</taxon>
        <taxon>fabids</taxon>
        <taxon>Malpighiales</taxon>
        <taxon>Salicaceae</taxon>
        <taxon>Saliceae</taxon>
        <taxon>Salix</taxon>
    </lineage>
</organism>
<accession>A0A5N5NLF2</accession>
<keyword evidence="2" id="KW-1185">Reference proteome</keyword>
<dbReference type="EMBL" id="VDCV01000002">
    <property type="protein sequence ID" value="KAB5568364.1"/>
    <property type="molecule type" value="Genomic_DNA"/>
</dbReference>
<dbReference type="AlphaFoldDB" id="A0A5N5NLF2"/>
<dbReference type="Proteomes" id="UP000326939">
    <property type="component" value="Chromosome 2"/>
</dbReference>
<evidence type="ECO:0000313" key="2">
    <source>
        <dbReference type="Proteomes" id="UP000326939"/>
    </source>
</evidence>
<dbReference type="PANTHER" id="PTHR33879:SF18">
    <property type="entry name" value="SHSP DOMAIN-CONTAINING PROTEIN"/>
    <property type="match status" value="1"/>
</dbReference>
<comment type="caution">
    <text evidence="1">The sequence shown here is derived from an EMBL/GenBank/DDBJ whole genome shotgun (WGS) entry which is preliminary data.</text>
</comment>
<protein>
    <recommendedName>
        <fullName evidence="3">SHSP domain-containing protein</fullName>
    </recommendedName>
</protein>
<reference evidence="2" key="1">
    <citation type="journal article" date="2019" name="Gigascience">
        <title>De novo genome assembly of the endangered Acer yangbiense, a plant species with extremely small populations endemic to Yunnan Province, China.</title>
        <authorList>
            <person name="Yang J."/>
            <person name="Wariss H.M."/>
            <person name="Tao L."/>
            <person name="Zhang R."/>
            <person name="Yun Q."/>
            <person name="Hollingsworth P."/>
            <person name="Dao Z."/>
            <person name="Luo G."/>
            <person name="Guo H."/>
            <person name="Ma Y."/>
            <person name="Sun W."/>
        </authorList>
    </citation>
    <scope>NUCLEOTIDE SEQUENCE [LARGE SCALE GENOMIC DNA]</scope>
    <source>
        <strain evidence="2">cv. br00</strain>
    </source>
</reference>
<dbReference type="PANTHER" id="PTHR33879">
    <property type="entry name" value="17.6 KDA CLASS II HEAT SHOCK PROTEIN-RELATED"/>
    <property type="match status" value="1"/>
</dbReference>
<proteinExistence type="predicted"/>
<name>A0A5N5NLF2_9ROSI</name>
<evidence type="ECO:0008006" key="3">
    <source>
        <dbReference type="Google" id="ProtNLM"/>
    </source>
</evidence>
<sequence length="168" mass="18886">MKIHPTPTKRIITITQYNDASSLTHTPKAKKLYRLPHVFDRVLELPFHSDTEVLVQETPDSFHFVANSENITIPDDYQALVVEIFPGLTKIVVLKDTDSGDDNPSMDELEIDTWRCRLPATVRPEMANARCIEGQLIVTVPKTLNLENLVGGQNVDEEAHISWLGGLL</sequence>
<evidence type="ECO:0000313" key="1">
    <source>
        <dbReference type="EMBL" id="KAB5568364.1"/>
    </source>
</evidence>